<dbReference type="InterPro" id="IPR025997">
    <property type="entry name" value="SBP_2_dom"/>
</dbReference>
<evidence type="ECO:0000256" key="1">
    <source>
        <dbReference type="ARBA" id="ARBA00004196"/>
    </source>
</evidence>
<dbReference type="AlphaFoldDB" id="A0A9X2IDV4"/>
<comment type="caution">
    <text evidence="5">The sequence shown here is derived from an EMBL/GenBank/DDBJ whole genome shotgun (WGS) entry which is preliminary data.</text>
</comment>
<dbReference type="EMBL" id="JAMOIL010000003">
    <property type="protein sequence ID" value="MCM0619418.1"/>
    <property type="molecule type" value="Genomic_DNA"/>
</dbReference>
<accession>A0A9X2IDV4</accession>
<dbReference type="GO" id="GO:0030246">
    <property type="term" value="F:carbohydrate binding"/>
    <property type="evidence" value="ECO:0007669"/>
    <property type="project" value="UniProtKB-ARBA"/>
</dbReference>
<keyword evidence="3" id="KW-0732">Signal</keyword>
<evidence type="ECO:0000256" key="3">
    <source>
        <dbReference type="ARBA" id="ARBA00022729"/>
    </source>
</evidence>
<dbReference type="SUPFAM" id="SSF53822">
    <property type="entry name" value="Periplasmic binding protein-like I"/>
    <property type="match status" value="1"/>
</dbReference>
<proteinExistence type="inferred from homology"/>
<dbReference type="PANTHER" id="PTHR46847:SF1">
    <property type="entry name" value="D-ALLOSE-BINDING PERIPLASMIC PROTEIN-RELATED"/>
    <property type="match status" value="1"/>
</dbReference>
<keyword evidence="6" id="KW-1185">Reference proteome</keyword>
<dbReference type="RefSeq" id="WP_250826252.1">
    <property type="nucleotide sequence ID" value="NZ_JAMOIL010000003.1"/>
</dbReference>
<comment type="similarity">
    <text evidence="2">Belongs to the bacterial solute-binding protein 2 family.</text>
</comment>
<name>A0A9X2IDV4_9ACTN</name>
<evidence type="ECO:0000313" key="6">
    <source>
        <dbReference type="Proteomes" id="UP001139485"/>
    </source>
</evidence>
<gene>
    <name evidence="5" type="ORF">M8330_03790</name>
</gene>
<dbReference type="CDD" id="cd01536">
    <property type="entry name" value="PBP1_ABC_sugar_binding-like"/>
    <property type="match status" value="1"/>
</dbReference>
<protein>
    <submittedName>
        <fullName evidence="5">Sugar ABC transporter substrate-binding protein</fullName>
    </submittedName>
</protein>
<feature type="domain" description="Periplasmic binding protein" evidence="4">
    <location>
        <begin position="55"/>
        <end position="315"/>
    </location>
</feature>
<organism evidence="5 6">
    <name type="scientific">Nocardioides bruguierae</name>
    <dbReference type="NCBI Taxonomy" id="2945102"/>
    <lineage>
        <taxon>Bacteria</taxon>
        <taxon>Bacillati</taxon>
        <taxon>Actinomycetota</taxon>
        <taxon>Actinomycetes</taxon>
        <taxon>Propionibacteriales</taxon>
        <taxon>Nocardioidaceae</taxon>
        <taxon>Nocardioides</taxon>
    </lineage>
</organism>
<dbReference type="Pfam" id="PF13407">
    <property type="entry name" value="Peripla_BP_4"/>
    <property type="match status" value="1"/>
</dbReference>
<dbReference type="InterPro" id="IPR028082">
    <property type="entry name" value="Peripla_BP_I"/>
</dbReference>
<dbReference type="Gene3D" id="3.40.50.2300">
    <property type="match status" value="2"/>
</dbReference>
<evidence type="ECO:0000313" key="5">
    <source>
        <dbReference type="EMBL" id="MCM0619418.1"/>
    </source>
</evidence>
<reference evidence="5" key="1">
    <citation type="submission" date="2022-05" db="EMBL/GenBank/DDBJ databases">
        <authorList>
            <person name="Tuo L."/>
        </authorList>
    </citation>
    <scope>NUCLEOTIDE SEQUENCE</scope>
    <source>
        <strain evidence="5">BSK12Z-4</strain>
    </source>
</reference>
<sequence>MSRTAARRPSHARSRTAGRRLAASALVALTLGAALTCCGEDQGDAASAETGRPTVAIVLPATEEVFWGAWTTSARTQADALDLDLVLVDTGNDVATMDAAIADLVDQGVDALAVAPVDPEANLAAAQAAIDAGIPVITANRTLATDYGDGGPLLHTGFDDVAIGTAQAALVAQVCADVPAPCRVLLEEGVQGSSPQLARTRGFEDGLATTTGIRLVGRAYNDFDAARAVPVTEQLLAAHDRVDVLVCQGDPECVAAARVVTRAGRAAEIAVVGLGGSIDGVRAVQEGRMYGTVHVSAGEDGATALRALAAVVRGTTDDLGLETTGARPTLQVPATSLTVADVDEHLGDW</sequence>
<dbReference type="PANTHER" id="PTHR46847">
    <property type="entry name" value="D-ALLOSE-BINDING PERIPLASMIC PROTEIN-RELATED"/>
    <property type="match status" value="1"/>
</dbReference>
<evidence type="ECO:0000256" key="2">
    <source>
        <dbReference type="ARBA" id="ARBA00007639"/>
    </source>
</evidence>
<dbReference type="GO" id="GO:0030313">
    <property type="term" value="C:cell envelope"/>
    <property type="evidence" value="ECO:0007669"/>
    <property type="project" value="UniProtKB-SubCell"/>
</dbReference>
<evidence type="ECO:0000259" key="4">
    <source>
        <dbReference type="Pfam" id="PF13407"/>
    </source>
</evidence>
<dbReference type="Proteomes" id="UP001139485">
    <property type="component" value="Unassembled WGS sequence"/>
</dbReference>
<comment type="subcellular location">
    <subcellularLocation>
        <location evidence="1">Cell envelope</location>
    </subcellularLocation>
</comment>